<evidence type="ECO:0000256" key="5">
    <source>
        <dbReference type="ARBA" id="ARBA00022692"/>
    </source>
</evidence>
<keyword evidence="7 8" id="KW-0472">Membrane</keyword>
<dbReference type="Proteomes" id="UP000216433">
    <property type="component" value="Unassembled WGS sequence"/>
</dbReference>
<evidence type="ECO:0000256" key="7">
    <source>
        <dbReference type="ARBA" id="ARBA00023136"/>
    </source>
</evidence>
<evidence type="ECO:0000256" key="8">
    <source>
        <dbReference type="RuleBase" id="RU363041"/>
    </source>
</evidence>
<keyword evidence="3" id="KW-0813">Transport</keyword>
<evidence type="ECO:0000313" key="9">
    <source>
        <dbReference type="EMBL" id="PAM73752.1"/>
    </source>
</evidence>
<accession>A0A270NR52</accession>
<feature type="transmembrane region" description="Helical" evidence="8">
    <location>
        <begin position="73"/>
        <end position="94"/>
    </location>
</feature>
<feature type="transmembrane region" description="Helical" evidence="8">
    <location>
        <begin position="106"/>
        <end position="125"/>
    </location>
</feature>
<feature type="transmembrane region" description="Helical" evidence="8">
    <location>
        <begin position="229"/>
        <end position="248"/>
    </location>
</feature>
<dbReference type="AlphaFoldDB" id="A0A270NR52"/>
<organism evidence="9 10">
    <name type="scientific">Stenotrophomonas maltophilia</name>
    <name type="common">Pseudomonas maltophilia</name>
    <name type="synonym">Xanthomonas maltophilia</name>
    <dbReference type="NCBI Taxonomy" id="40324"/>
    <lineage>
        <taxon>Bacteria</taxon>
        <taxon>Pseudomonadati</taxon>
        <taxon>Pseudomonadota</taxon>
        <taxon>Gammaproteobacteria</taxon>
        <taxon>Lysobacterales</taxon>
        <taxon>Lysobacteraceae</taxon>
        <taxon>Stenotrophomonas</taxon>
        <taxon>Stenotrophomonas maltophilia group</taxon>
    </lineage>
</organism>
<reference evidence="9 10" key="1">
    <citation type="submission" date="2017-06" db="EMBL/GenBank/DDBJ databases">
        <title>Genome sequencing and assembly of Stenotrophomonas maltophilia DF07.</title>
        <authorList>
            <person name="Iyer R."/>
        </authorList>
    </citation>
    <scope>NUCLEOTIDE SEQUENCE [LARGE SCALE GENOMIC DNA]</scope>
    <source>
        <strain evidence="9 10">DF07</strain>
    </source>
</reference>
<comment type="caution">
    <text evidence="9">The sequence shown here is derived from an EMBL/GenBank/DDBJ whole genome shotgun (WGS) entry which is preliminary data.</text>
</comment>
<evidence type="ECO:0000256" key="6">
    <source>
        <dbReference type="ARBA" id="ARBA00022989"/>
    </source>
</evidence>
<dbReference type="EMBL" id="NJGC01000003">
    <property type="protein sequence ID" value="PAM73752.1"/>
    <property type="molecule type" value="Genomic_DNA"/>
</dbReference>
<protein>
    <recommendedName>
        <fullName evidence="8">Probable membrane transporter protein</fullName>
    </recommendedName>
</protein>
<evidence type="ECO:0000256" key="1">
    <source>
        <dbReference type="ARBA" id="ARBA00004651"/>
    </source>
</evidence>
<evidence type="ECO:0000256" key="3">
    <source>
        <dbReference type="ARBA" id="ARBA00022448"/>
    </source>
</evidence>
<proteinExistence type="inferred from homology"/>
<evidence type="ECO:0000256" key="4">
    <source>
        <dbReference type="ARBA" id="ARBA00022475"/>
    </source>
</evidence>
<dbReference type="GO" id="GO:0005886">
    <property type="term" value="C:plasma membrane"/>
    <property type="evidence" value="ECO:0007669"/>
    <property type="project" value="UniProtKB-SubCell"/>
</dbReference>
<keyword evidence="6 8" id="KW-1133">Transmembrane helix</keyword>
<comment type="similarity">
    <text evidence="2 8">Belongs to the 4-toluene sulfonate uptake permease (TSUP) (TC 2.A.102) family.</text>
</comment>
<dbReference type="InterPro" id="IPR002781">
    <property type="entry name" value="TM_pro_TauE-like"/>
</dbReference>
<evidence type="ECO:0000256" key="2">
    <source>
        <dbReference type="ARBA" id="ARBA00009142"/>
    </source>
</evidence>
<feature type="transmembrane region" description="Helical" evidence="8">
    <location>
        <begin position="146"/>
        <end position="169"/>
    </location>
</feature>
<comment type="subcellular location">
    <subcellularLocation>
        <location evidence="1 8">Cell membrane</location>
        <topology evidence="1 8">Multi-pass membrane protein</topology>
    </subcellularLocation>
</comment>
<dbReference type="RefSeq" id="WP_095377326.1">
    <property type="nucleotide sequence ID" value="NZ_NJGC01000003.1"/>
</dbReference>
<dbReference type="PANTHER" id="PTHR30269:SF0">
    <property type="entry name" value="MEMBRANE TRANSPORTER PROTEIN YFCA-RELATED"/>
    <property type="match status" value="1"/>
</dbReference>
<name>A0A270NR52_STEMA</name>
<dbReference type="PANTHER" id="PTHR30269">
    <property type="entry name" value="TRANSMEMBRANE PROTEIN YFCA"/>
    <property type="match status" value="1"/>
</dbReference>
<keyword evidence="4 8" id="KW-1003">Cell membrane</keyword>
<keyword evidence="5 8" id="KW-0812">Transmembrane</keyword>
<sequence>MDNGTFLLLAGAGMIGGICNAVAGGGTFFTFPALLAAGVPPVVANATSAVSIWPGHASSLLGYRSELGRHRAALRRSLPVVGAGSLVGASLLVFTGDAQFSRLVPWLILVATVLFALGPWLRQAIERHARGQVPHLVAAGAEFLTALYGGYFGAGLGIMLMAILTLLGVRDVQEANAIKNAMATVVTSAAVMLFVATGSIAWAQGSAVLLGAIVGGYAGARLARWIPPLALRWTIVATGLTLAAYFGLKAGA</sequence>
<dbReference type="InterPro" id="IPR052017">
    <property type="entry name" value="TSUP"/>
</dbReference>
<gene>
    <name evidence="9" type="ORF">CEK00_04255</name>
</gene>
<dbReference type="Pfam" id="PF01925">
    <property type="entry name" value="TauE"/>
    <property type="match status" value="1"/>
</dbReference>
<evidence type="ECO:0000313" key="10">
    <source>
        <dbReference type="Proteomes" id="UP000216433"/>
    </source>
</evidence>
<feature type="transmembrane region" description="Helical" evidence="8">
    <location>
        <begin position="189"/>
        <end position="217"/>
    </location>
</feature>